<evidence type="ECO:0000313" key="2">
    <source>
        <dbReference type="Proteomes" id="UP001165986"/>
    </source>
</evidence>
<protein>
    <submittedName>
        <fullName evidence="1">Uncharacterized protein</fullName>
    </submittedName>
</protein>
<dbReference type="AlphaFoldDB" id="A0AA40VT18"/>
<name>A0AA40VT18_9NOST</name>
<accession>A0AA40VT18</accession>
<organism evidence="1 2">
    <name type="scientific">Komarekiella delphini-convector SJRDD-AB1</name>
    <dbReference type="NCBI Taxonomy" id="2593771"/>
    <lineage>
        <taxon>Bacteria</taxon>
        <taxon>Bacillati</taxon>
        <taxon>Cyanobacteriota</taxon>
        <taxon>Cyanophyceae</taxon>
        <taxon>Nostocales</taxon>
        <taxon>Nostocaceae</taxon>
        <taxon>Komarekiella</taxon>
        <taxon>Komarekiella delphini-convector</taxon>
    </lineage>
</organism>
<evidence type="ECO:0000313" key="1">
    <source>
        <dbReference type="EMBL" id="MBD6618732.1"/>
    </source>
</evidence>
<gene>
    <name evidence="1" type="ORF">FNW02_23620</name>
</gene>
<sequence length="54" mass="6699">MKIDVLLHMFFKKFNFSILFFHSHNEEMDSKVSDFVFERNNKLQSNMIERCLRR</sequence>
<keyword evidence="2" id="KW-1185">Reference proteome</keyword>
<reference evidence="1" key="1">
    <citation type="submission" date="2019-07" db="EMBL/GenBank/DDBJ databases">
        <title>Toxilogical consequences of a new and cryptic species of cyanobacteria (Komarekiella delphini-convector) recovered from the epidermis of a bottlenose dolphin and 1500 ft. in the air.</title>
        <authorList>
            <person name="Brown A.O."/>
            <person name="Dvorak P."/>
            <person name="Villanueva C.D."/>
            <person name="Foss A.J."/>
            <person name="Garvey A.D."/>
            <person name="Gibson Q.A."/>
            <person name="Johansen J.R."/>
            <person name="Casamatta D.A."/>
        </authorList>
    </citation>
    <scope>NUCLEOTIDE SEQUENCE</scope>
    <source>
        <strain evidence="1">SJRDD-AB1</strain>
    </source>
</reference>
<dbReference type="Proteomes" id="UP001165986">
    <property type="component" value="Unassembled WGS sequence"/>
</dbReference>
<proteinExistence type="predicted"/>
<dbReference type="EMBL" id="VJXY01000030">
    <property type="protein sequence ID" value="MBD6618732.1"/>
    <property type="molecule type" value="Genomic_DNA"/>
</dbReference>
<comment type="caution">
    <text evidence="1">The sequence shown here is derived from an EMBL/GenBank/DDBJ whole genome shotgun (WGS) entry which is preliminary data.</text>
</comment>